<dbReference type="AlphaFoldDB" id="A0A1H8GJB7"/>
<organism evidence="6 7">
    <name type="scientific">Sphingomonas gellani</name>
    <dbReference type="NCBI Taxonomy" id="1166340"/>
    <lineage>
        <taxon>Bacteria</taxon>
        <taxon>Pseudomonadati</taxon>
        <taxon>Pseudomonadota</taxon>
        <taxon>Alphaproteobacteria</taxon>
        <taxon>Sphingomonadales</taxon>
        <taxon>Sphingomonadaceae</taxon>
        <taxon>Sphingomonas</taxon>
    </lineage>
</organism>
<feature type="signal peptide" evidence="5">
    <location>
        <begin position="1"/>
        <end position="18"/>
    </location>
</feature>
<dbReference type="EMBL" id="FOCF01000007">
    <property type="protein sequence ID" value="SEN43899.1"/>
    <property type="molecule type" value="Genomic_DNA"/>
</dbReference>
<evidence type="ECO:0000256" key="3">
    <source>
        <dbReference type="ARBA" id="ARBA00023237"/>
    </source>
</evidence>
<feature type="compositionally biased region" description="Gly residues" evidence="4">
    <location>
        <begin position="740"/>
        <end position="751"/>
    </location>
</feature>
<proteinExistence type="predicted"/>
<evidence type="ECO:0000256" key="1">
    <source>
        <dbReference type="ARBA" id="ARBA00004442"/>
    </source>
</evidence>
<evidence type="ECO:0008006" key="8">
    <source>
        <dbReference type="Google" id="ProtNLM"/>
    </source>
</evidence>
<dbReference type="InterPro" id="IPR036942">
    <property type="entry name" value="Beta-barrel_TonB_sf"/>
</dbReference>
<comment type="subcellular location">
    <subcellularLocation>
        <location evidence="1">Cell outer membrane</location>
    </subcellularLocation>
</comment>
<feature type="compositionally biased region" description="Acidic residues" evidence="4">
    <location>
        <begin position="68"/>
        <end position="77"/>
    </location>
</feature>
<dbReference type="Gene3D" id="2.40.170.20">
    <property type="entry name" value="TonB-dependent receptor, beta-barrel domain"/>
    <property type="match status" value="1"/>
</dbReference>
<feature type="compositionally biased region" description="Gly residues" evidence="4">
    <location>
        <begin position="771"/>
        <end position="781"/>
    </location>
</feature>
<keyword evidence="2" id="KW-0472">Membrane</keyword>
<protein>
    <recommendedName>
        <fullName evidence="8">TonB-dependent receptor</fullName>
    </recommendedName>
</protein>
<dbReference type="Proteomes" id="UP000199206">
    <property type="component" value="Unassembled WGS sequence"/>
</dbReference>
<evidence type="ECO:0000313" key="6">
    <source>
        <dbReference type="EMBL" id="SEN43899.1"/>
    </source>
</evidence>
<feature type="region of interest" description="Disordered" evidence="4">
    <location>
        <begin position="728"/>
        <end position="819"/>
    </location>
</feature>
<dbReference type="GO" id="GO:0009279">
    <property type="term" value="C:cell outer membrane"/>
    <property type="evidence" value="ECO:0007669"/>
    <property type="project" value="UniProtKB-SubCell"/>
</dbReference>
<feature type="compositionally biased region" description="Low complexity" evidence="4">
    <location>
        <begin position="758"/>
        <end position="770"/>
    </location>
</feature>
<dbReference type="STRING" id="1166340.SAMN05192583_2781"/>
<accession>A0A1H8GJB7</accession>
<evidence type="ECO:0000313" key="7">
    <source>
        <dbReference type="Proteomes" id="UP000199206"/>
    </source>
</evidence>
<keyword evidence="7" id="KW-1185">Reference proteome</keyword>
<keyword evidence="3" id="KW-0998">Cell outer membrane</keyword>
<name>A0A1H8GJB7_9SPHN</name>
<dbReference type="Gene3D" id="2.170.130.10">
    <property type="entry name" value="TonB-dependent receptor, plug domain"/>
    <property type="match status" value="1"/>
</dbReference>
<feature type="compositionally biased region" description="Gly residues" evidence="4">
    <location>
        <begin position="790"/>
        <end position="819"/>
    </location>
</feature>
<dbReference type="OrthoDB" id="7224136at2"/>
<dbReference type="SUPFAM" id="SSF56935">
    <property type="entry name" value="Porins"/>
    <property type="match status" value="1"/>
</dbReference>
<dbReference type="InterPro" id="IPR037066">
    <property type="entry name" value="Plug_dom_sf"/>
</dbReference>
<reference evidence="7" key="1">
    <citation type="submission" date="2016-10" db="EMBL/GenBank/DDBJ databases">
        <authorList>
            <person name="Varghese N."/>
            <person name="Submissions S."/>
        </authorList>
    </citation>
    <scope>NUCLEOTIDE SEQUENCE [LARGE SCALE GENOMIC DNA]</scope>
    <source>
        <strain evidence="7">S6-262</strain>
    </source>
</reference>
<dbReference type="PANTHER" id="PTHR47234">
    <property type="match status" value="1"/>
</dbReference>
<sequence length="984" mass="101558">MRTLGIGLMAVVASPAVAQQVSPPAASAVPVSPAAPDPQRADPTQPGVAAPEPAPAPETPQAQQAAAQEEDTPDEPDIIVQGRRNLPGAVIGDIPPEVQLGPSDIRSYGVSSVSELLDELAPQTRSGRGSGGRPVVLLNGRRISGFQEVRDLPTEAIARVDILPEEVALKYGYRADQRVVNFVLRRRFRAATVELADRIPTSGGRNTANPRLDLLGIANGGRVNLHLDYTASSPLTEAERGITQQPSLFGAPGNIVATGSGVIDPLLGTGTVVGVPGSFAGARPILGDFAGVAPTSADQGAYRTLLGSSRQFNANATYARSFGSVGATLNGTLEVSDNRSTLGLPSLSLTLPAGNPYSPFANTVTLTQALSAFDPLEQRGSSISAHLGTTVNGSLGGWQWNVTGSYDRIASDTDTDLGIDARAFQDRLNAGDPTANPFAAFSAATLGAGDFSLLPGNRGHSLSTEGAINALVTGSPVSLPAGPITTSLRVGGTTSDLSSRSFRSGVTTRGDVSRDIASGQLNIDLPITSRDRAVLGAIGTLSLNANLGIDQLSDFGTLTTVGYGANWSPIEGVRVIASHTDDENAPSAAQLGNPTVVTPNVRVFDYVSGANAVVTTITGGNPLLNANNSHTTKIGLTVKPLRTTDLTLSANYVNSDTDDVIAGFPTPTAAIEAAFPQRFLRGADGQLLQLDSRPINFARSERSELRYGFNLSVPLKSSIQKQLEAFRAGTGPNPFAGLRPPGGGRGPWGGDGRGDARSGGQADGNAARAPGGNGAAAGGNRGDTAPAPGQAGGAVSGPGGPGGGRFGGPGGGGGGFRGRGGAGGRLQFALYHTWHFTDRVDIGANGPFLDLLNGDAIGQTGGQPRHELEGQAGYSNNGLGARLSVNYQSGTTVNGGTPASPNVLDFSSLTTANLRLFADFGGRLDLFRKHPWLRGTRLTVSFDNLFNQRQQVRDARGVTPISFQPGYLDPLGRSVRLSIRKLFF</sequence>
<feature type="chain" id="PRO_5011519911" description="TonB-dependent receptor" evidence="5">
    <location>
        <begin position="19"/>
        <end position="984"/>
    </location>
</feature>
<keyword evidence="5" id="KW-0732">Signal</keyword>
<feature type="region of interest" description="Disordered" evidence="4">
    <location>
        <begin position="17"/>
        <end position="80"/>
    </location>
</feature>
<dbReference type="RefSeq" id="WP_093666314.1">
    <property type="nucleotide sequence ID" value="NZ_FOCF01000007.1"/>
</dbReference>
<gene>
    <name evidence="6" type="ORF">SAMN05192583_2781</name>
</gene>
<evidence type="ECO:0000256" key="5">
    <source>
        <dbReference type="SAM" id="SignalP"/>
    </source>
</evidence>
<evidence type="ECO:0000256" key="4">
    <source>
        <dbReference type="SAM" id="MobiDB-lite"/>
    </source>
</evidence>
<dbReference type="PANTHER" id="PTHR47234:SF1">
    <property type="entry name" value="TONB-DEPENDENT RECEPTOR"/>
    <property type="match status" value="1"/>
</dbReference>
<feature type="compositionally biased region" description="Low complexity" evidence="4">
    <location>
        <begin position="17"/>
        <end position="34"/>
    </location>
</feature>
<evidence type="ECO:0000256" key="2">
    <source>
        <dbReference type="ARBA" id="ARBA00023136"/>
    </source>
</evidence>